<dbReference type="OrthoDB" id="8912983at2"/>
<dbReference type="AlphaFoldDB" id="A0A2A8D0P8"/>
<comment type="caution">
    <text evidence="2">The sequence shown here is derived from an EMBL/GenBank/DDBJ whole genome shotgun (WGS) entry which is preliminary data.</text>
</comment>
<proteinExistence type="predicted"/>
<dbReference type="RefSeq" id="WP_098074643.1">
    <property type="nucleotide sequence ID" value="NZ_PDEQ01000002.1"/>
</dbReference>
<protein>
    <recommendedName>
        <fullName evidence="1">DUF6429 domain-containing protein</fullName>
    </recommendedName>
</protein>
<gene>
    <name evidence="2" type="ORF">CRI94_05410</name>
</gene>
<accession>A0A2A8D0P8</accession>
<feature type="domain" description="DUF6429" evidence="1">
    <location>
        <begin position="4"/>
        <end position="81"/>
    </location>
</feature>
<keyword evidence="3" id="KW-1185">Reference proteome</keyword>
<sequence>MEYDGDKVDDVMLALLWLTAFDEEIGDDVIQTRAWKKMAHRHMDRLHEKGWIEDPRGKNKSVVFTAEGRKRSHDLFEQLFGDRSPGSR</sequence>
<dbReference type="InterPro" id="IPR045489">
    <property type="entry name" value="DUF6429"/>
</dbReference>
<name>A0A2A8D0P8_9BACT</name>
<dbReference type="Proteomes" id="UP000220102">
    <property type="component" value="Unassembled WGS sequence"/>
</dbReference>
<evidence type="ECO:0000313" key="2">
    <source>
        <dbReference type="EMBL" id="PEN14464.1"/>
    </source>
</evidence>
<evidence type="ECO:0000313" key="3">
    <source>
        <dbReference type="Proteomes" id="UP000220102"/>
    </source>
</evidence>
<dbReference type="EMBL" id="PDEQ01000002">
    <property type="protein sequence ID" value="PEN14464.1"/>
    <property type="molecule type" value="Genomic_DNA"/>
</dbReference>
<organism evidence="2 3">
    <name type="scientific">Longibacter salinarum</name>
    <dbReference type="NCBI Taxonomy" id="1850348"/>
    <lineage>
        <taxon>Bacteria</taxon>
        <taxon>Pseudomonadati</taxon>
        <taxon>Rhodothermota</taxon>
        <taxon>Rhodothermia</taxon>
        <taxon>Rhodothermales</taxon>
        <taxon>Salisaetaceae</taxon>
        <taxon>Longibacter</taxon>
    </lineage>
</organism>
<evidence type="ECO:0000259" key="1">
    <source>
        <dbReference type="Pfam" id="PF20008"/>
    </source>
</evidence>
<dbReference type="Pfam" id="PF20008">
    <property type="entry name" value="DUF6429"/>
    <property type="match status" value="1"/>
</dbReference>
<reference evidence="2 3" key="1">
    <citation type="submission" date="2017-10" db="EMBL/GenBank/DDBJ databases">
        <title>Draft genome of Longibacter Salinarum.</title>
        <authorList>
            <person name="Goh K.M."/>
            <person name="Shamsir M.S."/>
            <person name="Lim S.W."/>
        </authorList>
    </citation>
    <scope>NUCLEOTIDE SEQUENCE [LARGE SCALE GENOMIC DNA]</scope>
    <source>
        <strain evidence="2 3">KCTC 52045</strain>
    </source>
</reference>